<dbReference type="GO" id="GO:0009755">
    <property type="term" value="P:hormone-mediated signaling pathway"/>
    <property type="evidence" value="ECO:0007669"/>
    <property type="project" value="TreeGrafter"/>
</dbReference>
<dbReference type="Gene3D" id="1.20.1070.10">
    <property type="entry name" value="Rhodopsin 7-helix transmembrane proteins"/>
    <property type="match status" value="1"/>
</dbReference>
<dbReference type="Ensembl" id="ENSHCOT00000016639.1">
    <property type="protein sequence ID" value="ENSHCOP00000010290.1"/>
    <property type="gene ID" value="ENSHCOG00000012870.1"/>
</dbReference>
<dbReference type="PROSITE" id="PS00237">
    <property type="entry name" value="G_PROTEIN_RECEP_F1_1"/>
    <property type="match status" value="1"/>
</dbReference>
<evidence type="ECO:0000256" key="9">
    <source>
        <dbReference type="ARBA" id="ARBA00023170"/>
    </source>
</evidence>
<keyword evidence="2" id="KW-1003">Cell membrane</keyword>
<feature type="transmembrane region" description="Helical" evidence="11">
    <location>
        <begin position="448"/>
        <end position="472"/>
    </location>
</feature>
<dbReference type="PRINTS" id="PR00373">
    <property type="entry name" value="GLYCHORMONER"/>
</dbReference>
<dbReference type="AlphaFoldDB" id="A0A3Q2XZ51"/>
<dbReference type="GO" id="GO:0008528">
    <property type="term" value="F:G protein-coupled peptide receptor activity"/>
    <property type="evidence" value="ECO:0007669"/>
    <property type="project" value="TreeGrafter"/>
</dbReference>
<feature type="chain" id="PRO_5018701766" evidence="12">
    <location>
        <begin position="21"/>
        <end position="592"/>
    </location>
</feature>
<evidence type="ECO:0000256" key="7">
    <source>
        <dbReference type="ARBA" id="ARBA00023040"/>
    </source>
</evidence>
<keyword evidence="4 11" id="KW-0812">Transmembrane</keyword>
<feature type="signal peptide" evidence="12">
    <location>
        <begin position="1"/>
        <end position="20"/>
    </location>
</feature>
<dbReference type="PRINTS" id="PR00237">
    <property type="entry name" value="GPCRRHODOPSN"/>
</dbReference>
<dbReference type="PROSITE" id="PS50262">
    <property type="entry name" value="G_PROTEIN_RECEP_F1_2"/>
    <property type="match status" value="1"/>
</dbReference>
<dbReference type="InterPro" id="IPR000276">
    <property type="entry name" value="GPCR_Rhodpsn"/>
</dbReference>
<keyword evidence="7" id="KW-0297">G-protein coupled receptor</keyword>
<dbReference type="GO" id="GO:0008584">
    <property type="term" value="P:male gonad development"/>
    <property type="evidence" value="ECO:0007669"/>
    <property type="project" value="TreeGrafter"/>
</dbReference>
<dbReference type="STRING" id="109280.ENSHCOP00000010290"/>
<evidence type="ECO:0000313" key="15">
    <source>
        <dbReference type="Proteomes" id="UP000264820"/>
    </source>
</evidence>
<evidence type="ECO:0000256" key="8">
    <source>
        <dbReference type="ARBA" id="ARBA00023136"/>
    </source>
</evidence>
<dbReference type="FunFam" id="1.20.1070.10:FF:000181">
    <property type="entry name" value="Thyrotropin receptor"/>
    <property type="match status" value="1"/>
</dbReference>
<feature type="transmembrane region" description="Helical" evidence="11">
    <location>
        <begin position="405"/>
        <end position="428"/>
    </location>
</feature>
<feature type="domain" description="G-protein coupled receptors family 1 profile" evidence="13">
    <location>
        <begin position="298"/>
        <end position="545"/>
    </location>
</feature>
<feature type="transmembrane region" description="Helical" evidence="11">
    <location>
        <begin position="320"/>
        <end position="338"/>
    </location>
</feature>
<dbReference type="GeneTree" id="ENSGT00940000157364"/>
<keyword evidence="3" id="KW-0433">Leucine-rich repeat</keyword>
<keyword evidence="12" id="KW-0732">Signal</keyword>
<keyword evidence="6 11" id="KW-1133">Transmembrane helix</keyword>
<dbReference type="CDD" id="cd15136">
    <property type="entry name" value="7tmA_Glyco_hormone_R"/>
    <property type="match status" value="1"/>
</dbReference>
<accession>A0A3Q2XZ51</accession>
<evidence type="ECO:0000256" key="2">
    <source>
        <dbReference type="ARBA" id="ARBA00022475"/>
    </source>
</evidence>
<dbReference type="SUPFAM" id="SSF52058">
    <property type="entry name" value="L domain-like"/>
    <property type="match status" value="1"/>
</dbReference>
<reference evidence="14" key="2">
    <citation type="submission" date="2025-09" db="UniProtKB">
        <authorList>
            <consortium name="Ensembl"/>
        </authorList>
    </citation>
    <scope>IDENTIFICATION</scope>
</reference>
<proteinExistence type="predicted"/>
<feature type="transmembrane region" description="Helical" evidence="11">
    <location>
        <begin position="493"/>
        <end position="516"/>
    </location>
</feature>
<dbReference type="GO" id="GO:0001541">
    <property type="term" value="P:ovarian follicle development"/>
    <property type="evidence" value="ECO:0007669"/>
    <property type="project" value="TreeGrafter"/>
</dbReference>
<comment type="subcellular location">
    <subcellularLocation>
        <location evidence="1">Cell membrane</location>
        <topology evidence="1">Multi-pass membrane protein</topology>
    </subcellularLocation>
</comment>
<keyword evidence="10" id="KW-0807">Transducer</keyword>
<name>A0A3Q2XZ51_HIPCM</name>
<keyword evidence="8 11" id="KW-0472">Membrane</keyword>
<dbReference type="SUPFAM" id="SSF81321">
    <property type="entry name" value="Family A G protein-coupled receptor-like"/>
    <property type="match status" value="1"/>
</dbReference>
<evidence type="ECO:0000256" key="12">
    <source>
        <dbReference type="SAM" id="SignalP"/>
    </source>
</evidence>
<sequence>MTPQVLLFVVALSGIHYVTSDEAFKCPQICHCTASKFQCISLCIHSPPLCLFLIFFFLLNCHFWHIRLVLKHLDLEELPTHAFKELINIKAIINLIHMYFFCLSPSVSSSCSTIKNLKNLRTIEKGAFTDLPNLNYLSLIGSGFKEIYPHAFNGTFIRTLDVSSTALTSLPRKGLEQVKRLKAKSAFALKRLPPLDSLAELGVAELTYASQCCAFHLWYSKHRQEALKNPSPFCESIYTNFGRGTDLYNNHPQLEHICPSHAGIQCTPESDPFNPCEDLLGPILGNVTWIIAFFTIVANLTVLVILLFTSRKLTISRFLICNLALADLCMGFYLMLIARMDYHSRHEYYNHATEWQTGPGCDMSGFLTMFSSELSVYTLTVISFERWYTIINAMDLNKRLGMHHVLAIMVAGWVFSLVVALLPLVGVSSYSKVSVCLPMDIDTRVSQAYVLIVLSLNVVAFLGVCFCYVCIYQSVRKPAPANHHDDAKLAKRMAVLIFTDFLCMAPISFFAISATLHMPLITMSHSKFILIIFYPINSLCNPFLYTIFTRGFRKEVRLLLQRCRSMFIAFQAKGPRLPTYLHPNNAQRETTL</sequence>
<dbReference type="PANTHER" id="PTHR24372:SF1">
    <property type="entry name" value="LUTROPIN-CHORIOGONADOTROPIC HORMONE RECEPTOR"/>
    <property type="match status" value="1"/>
</dbReference>
<keyword evidence="15" id="KW-1185">Reference proteome</keyword>
<dbReference type="Gene3D" id="3.80.10.10">
    <property type="entry name" value="Ribonuclease Inhibitor"/>
    <property type="match status" value="1"/>
</dbReference>
<organism evidence="14 15">
    <name type="scientific">Hippocampus comes</name>
    <name type="common">Tiger tail seahorse</name>
    <dbReference type="NCBI Taxonomy" id="109280"/>
    <lineage>
        <taxon>Eukaryota</taxon>
        <taxon>Metazoa</taxon>
        <taxon>Chordata</taxon>
        <taxon>Craniata</taxon>
        <taxon>Vertebrata</taxon>
        <taxon>Euteleostomi</taxon>
        <taxon>Actinopterygii</taxon>
        <taxon>Neopterygii</taxon>
        <taxon>Teleostei</taxon>
        <taxon>Neoteleostei</taxon>
        <taxon>Acanthomorphata</taxon>
        <taxon>Syngnathiaria</taxon>
        <taxon>Syngnathiformes</taxon>
        <taxon>Syngnathoidei</taxon>
        <taxon>Syngnathidae</taxon>
        <taxon>Hippocampus</taxon>
    </lineage>
</organism>
<evidence type="ECO:0000259" key="13">
    <source>
        <dbReference type="PROSITE" id="PS50262"/>
    </source>
</evidence>
<dbReference type="PANTHER" id="PTHR24372">
    <property type="entry name" value="GLYCOPROTEIN HORMONE RECEPTOR"/>
    <property type="match status" value="1"/>
</dbReference>
<evidence type="ECO:0000256" key="6">
    <source>
        <dbReference type="ARBA" id="ARBA00022989"/>
    </source>
</evidence>
<evidence type="ECO:0000256" key="1">
    <source>
        <dbReference type="ARBA" id="ARBA00004651"/>
    </source>
</evidence>
<dbReference type="Proteomes" id="UP000264820">
    <property type="component" value="Unplaced"/>
</dbReference>
<evidence type="ECO:0000256" key="5">
    <source>
        <dbReference type="ARBA" id="ARBA00022737"/>
    </source>
</evidence>
<dbReference type="InterPro" id="IPR002131">
    <property type="entry name" value="Gphrmn_rcpt_fam"/>
</dbReference>
<feature type="transmembrane region" description="Helical" evidence="11">
    <location>
        <begin position="528"/>
        <end position="548"/>
    </location>
</feature>
<dbReference type="GO" id="GO:0004964">
    <property type="term" value="F:luteinizing hormone receptor activity"/>
    <property type="evidence" value="ECO:0007669"/>
    <property type="project" value="TreeGrafter"/>
</dbReference>
<feature type="transmembrane region" description="Helical" evidence="11">
    <location>
        <begin position="287"/>
        <end position="308"/>
    </location>
</feature>
<evidence type="ECO:0000256" key="4">
    <source>
        <dbReference type="ARBA" id="ARBA00022692"/>
    </source>
</evidence>
<dbReference type="Pfam" id="PF00001">
    <property type="entry name" value="7tm_1"/>
    <property type="match status" value="1"/>
</dbReference>
<evidence type="ECO:0000256" key="3">
    <source>
        <dbReference type="ARBA" id="ARBA00022614"/>
    </source>
</evidence>
<feature type="transmembrane region" description="Helical" evidence="11">
    <location>
        <begin position="363"/>
        <end position="384"/>
    </location>
</feature>
<dbReference type="GO" id="GO:0022602">
    <property type="term" value="P:ovulation cycle process"/>
    <property type="evidence" value="ECO:0007669"/>
    <property type="project" value="TreeGrafter"/>
</dbReference>
<evidence type="ECO:0000256" key="10">
    <source>
        <dbReference type="ARBA" id="ARBA00023224"/>
    </source>
</evidence>
<dbReference type="InterPro" id="IPR017452">
    <property type="entry name" value="GPCR_Rhodpsn_7TM"/>
</dbReference>
<evidence type="ECO:0000313" key="14">
    <source>
        <dbReference type="Ensembl" id="ENSHCOP00000010290.1"/>
    </source>
</evidence>
<keyword evidence="9" id="KW-0675">Receptor</keyword>
<evidence type="ECO:0000256" key="11">
    <source>
        <dbReference type="SAM" id="Phobius"/>
    </source>
</evidence>
<reference evidence="14" key="1">
    <citation type="submission" date="2025-08" db="UniProtKB">
        <authorList>
            <consortium name="Ensembl"/>
        </authorList>
    </citation>
    <scope>IDENTIFICATION</scope>
</reference>
<dbReference type="GO" id="GO:0005886">
    <property type="term" value="C:plasma membrane"/>
    <property type="evidence" value="ECO:0007669"/>
    <property type="project" value="UniProtKB-SubCell"/>
</dbReference>
<keyword evidence="5" id="KW-0677">Repeat</keyword>
<dbReference type="InterPro" id="IPR032675">
    <property type="entry name" value="LRR_dom_sf"/>
</dbReference>
<protein>
    <submittedName>
        <fullName evidence="14">Luteinizing hormone/choriogonadotropin receptor</fullName>
    </submittedName>
</protein>
<dbReference type="GO" id="GO:0007200">
    <property type="term" value="P:phospholipase C-activating G protein-coupled receptor signaling pathway"/>
    <property type="evidence" value="ECO:0007669"/>
    <property type="project" value="TreeGrafter"/>
</dbReference>
<dbReference type="GO" id="GO:0007189">
    <property type="term" value="P:adenylate cyclase-activating G protein-coupled receptor signaling pathway"/>
    <property type="evidence" value="ECO:0007669"/>
    <property type="project" value="TreeGrafter"/>
</dbReference>